<gene>
    <name evidence="2" type="ORF">CLV43_109313</name>
</gene>
<dbReference type="GO" id="GO:0004672">
    <property type="term" value="F:protein kinase activity"/>
    <property type="evidence" value="ECO:0007669"/>
    <property type="project" value="InterPro"/>
</dbReference>
<evidence type="ECO:0000313" key="2">
    <source>
        <dbReference type="EMBL" id="PRY38093.1"/>
    </source>
</evidence>
<dbReference type="Proteomes" id="UP000239494">
    <property type="component" value="Unassembled WGS sequence"/>
</dbReference>
<dbReference type="RefSeq" id="WP_106191110.1">
    <property type="nucleotide sequence ID" value="NZ_PVTF01000009.1"/>
</dbReference>
<evidence type="ECO:0000259" key="1">
    <source>
        <dbReference type="Pfam" id="PF01636"/>
    </source>
</evidence>
<dbReference type="AlphaFoldDB" id="A0A2T0SXK9"/>
<accession>A0A2T0SXK9</accession>
<proteinExistence type="predicted"/>
<dbReference type="EMBL" id="PVTF01000009">
    <property type="protein sequence ID" value="PRY38093.1"/>
    <property type="molecule type" value="Genomic_DNA"/>
</dbReference>
<feature type="domain" description="Aminoglycoside phosphotransferase" evidence="1">
    <location>
        <begin position="45"/>
        <end position="231"/>
    </location>
</feature>
<dbReference type="InterPro" id="IPR002575">
    <property type="entry name" value="Aminoglycoside_PTrfase"/>
</dbReference>
<dbReference type="Pfam" id="PF01636">
    <property type="entry name" value="APH"/>
    <property type="match status" value="1"/>
</dbReference>
<dbReference type="OrthoDB" id="2570531at2"/>
<dbReference type="Gene3D" id="3.90.1200.10">
    <property type="match status" value="1"/>
</dbReference>
<reference evidence="2 3" key="1">
    <citation type="submission" date="2018-03" db="EMBL/GenBank/DDBJ databases">
        <title>Genomic Encyclopedia of Archaeal and Bacterial Type Strains, Phase II (KMG-II): from individual species to whole genera.</title>
        <authorList>
            <person name="Goeker M."/>
        </authorList>
    </citation>
    <scope>NUCLEOTIDE SEQUENCE [LARGE SCALE GENOMIC DNA]</scope>
    <source>
        <strain evidence="2 3">DSM 44720</strain>
    </source>
</reference>
<comment type="caution">
    <text evidence="2">The sequence shown here is derived from an EMBL/GenBank/DDBJ whole genome shotgun (WGS) entry which is preliminary data.</text>
</comment>
<dbReference type="InterPro" id="IPR008266">
    <property type="entry name" value="Tyr_kinase_AS"/>
</dbReference>
<keyword evidence="3" id="KW-1185">Reference proteome</keyword>
<dbReference type="InterPro" id="IPR011009">
    <property type="entry name" value="Kinase-like_dom_sf"/>
</dbReference>
<dbReference type="SUPFAM" id="SSF56112">
    <property type="entry name" value="Protein kinase-like (PK-like)"/>
    <property type="match status" value="1"/>
</dbReference>
<protein>
    <submittedName>
        <fullName evidence="2">Phosphotransferase family enzyme</fullName>
    </submittedName>
</protein>
<keyword evidence="2" id="KW-0808">Transferase</keyword>
<name>A0A2T0SXK9_9PSEU</name>
<organism evidence="2 3">
    <name type="scientific">Umezawaea tangerina</name>
    <dbReference type="NCBI Taxonomy" id="84725"/>
    <lineage>
        <taxon>Bacteria</taxon>
        <taxon>Bacillati</taxon>
        <taxon>Actinomycetota</taxon>
        <taxon>Actinomycetes</taxon>
        <taxon>Pseudonocardiales</taxon>
        <taxon>Pseudonocardiaceae</taxon>
        <taxon>Umezawaea</taxon>
    </lineage>
</organism>
<evidence type="ECO:0000313" key="3">
    <source>
        <dbReference type="Proteomes" id="UP000239494"/>
    </source>
</evidence>
<sequence length="304" mass="33146">MPPTTRITWPDLPLHIRSTVESILGDTVTTAVSQQGGFSPGTADRVTTSTGLRAFVKAVSTAQNAHSPALHRREILATSTLPSTVPAPHLLGSHDDGDWVVLVLEDIEGRHPKTPWTQEELTLVLTALTEMARTTTPSPTLETTAERLQEDFQGWHRVVEKPTTLDPWTNTHLDDLRALADHGLAALTGDTLVHTDIRADNILLGPDDSVTIVDWPWACRGPAWMDSLLTLVNVRLHGGHDTTRLLDRLDVDRADAIGVLAGLAGFFTDGARLPAPPGLPTLRAFQRAQATSTLSWIRELLDEH</sequence>
<dbReference type="PROSITE" id="PS00109">
    <property type="entry name" value="PROTEIN_KINASE_TYR"/>
    <property type="match status" value="1"/>
</dbReference>